<accession>A0A1D2JDT0</accession>
<dbReference type="VEuPathDB" id="FungiDB:PADG_02545"/>
<sequence>MPSSSLSISERTRISSHRHSTNSIPSPYATFSSPPPYSAIYTSSPSPPHSSSPQNPETDHTTMTQLSQSQQAKVHRRHYRYSTGVQLDIIDRLDNIGLFCYHHEGPYDAASRAKNSHPCSSKLHSRNPIDALQTSIEEALKATPPDKIADCIRNHRPLDGVAYYAPGTTDPNGHKYEYEEGWNMMTEDTGNFKRWPGMKFRDEDFKNDPGYMALINKPRRKLWSFRRRKQKQKP</sequence>
<evidence type="ECO:0008006" key="4">
    <source>
        <dbReference type="Google" id="ProtNLM"/>
    </source>
</evidence>
<evidence type="ECO:0000256" key="1">
    <source>
        <dbReference type="SAM" id="MobiDB-lite"/>
    </source>
</evidence>
<evidence type="ECO:0000313" key="2">
    <source>
        <dbReference type="EMBL" id="ODH27357.1"/>
    </source>
</evidence>
<gene>
    <name evidence="2" type="ORF">ACO22_04218</name>
</gene>
<feature type="compositionally biased region" description="Polar residues" evidence="1">
    <location>
        <begin position="21"/>
        <end position="32"/>
    </location>
</feature>
<dbReference type="AlphaFoldDB" id="A0A1D2JDT0"/>
<dbReference type="PANTHER" id="PTHR28307">
    <property type="entry name" value="PROTEIN PAL1"/>
    <property type="match status" value="1"/>
</dbReference>
<dbReference type="VEuPathDB" id="FungiDB:PABG_00146"/>
<reference evidence="2 3" key="1">
    <citation type="submission" date="2016-06" db="EMBL/GenBank/DDBJ databases">
        <authorList>
            <person name="Kjaerup R.B."/>
            <person name="Dalgaard T.S."/>
            <person name="Juul-Madsen H.R."/>
        </authorList>
    </citation>
    <scope>NUCLEOTIDE SEQUENCE [LARGE SCALE GENOMIC DNA]</scope>
    <source>
        <strain evidence="2 3">Pb300</strain>
    </source>
</reference>
<comment type="caution">
    <text evidence="2">The sequence shown here is derived from an EMBL/GenBank/DDBJ whole genome shotgun (WGS) entry which is preliminary data.</text>
</comment>
<proteinExistence type="predicted"/>
<dbReference type="InterPro" id="IPR013226">
    <property type="entry name" value="Pal1"/>
</dbReference>
<dbReference type="Pfam" id="PF08316">
    <property type="entry name" value="Pal1"/>
    <property type="match status" value="1"/>
</dbReference>
<dbReference type="EMBL" id="LZYO01000162">
    <property type="protein sequence ID" value="ODH27357.1"/>
    <property type="molecule type" value="Genomic_DNA"/>
</dbReference>
<evidence type="ECO:0000313" key="3">
    <source>
        <dbReference type="Proteomes" id="UP000242814"/>
    </source>
</evidence>
<dbReference type="Proteomes" id="UP000242814">
    <property type="component" value="Unassembled WGS sequence"/>
</dbReference>
<organism evidence="2 3">
    <name type="scientific">Paracoccidioides brasiliensis</name>
    <dbReference type="NCBI Taxonomy" id="121759"/>
    <lineage>
        <taxon>Eukaryota</taxon>
        <taxon>Fungi</taxon>
        <taxon>Dikarya</taxon>
        <taxon>Ascomycota</taxon>
        <taxon>Pezizomycotina</taxon>
        <taxon>Eurotiomycetes</taxon>
        <taxon>Eurotiomycetidae</taxon>
        <taxon>Onygenales</taxon>
        <taxon>Ajellomycetaceae</taxon>
        <taxon>Paracoccidioides</taxon>
    </lineage>
</organism>
<dbReference type="GO" id="GO:0005737">
    <property type="term" value="C:cytoplasm"/>
    <property type="evidence" value="ECO:0007669"/>
    <property type="project" value="TreeGrafter"/>
</dbReference>
<name>A0A1D2JDT0_PARBR</name>
<feature type="region of interest" description="Disordered" evidence="1">
    <location>
        <begin position="1"/>
        <end position="77"/>
    </location>
</feature>
<dbReference type="PANTHER" id="PTHR28307:SF1">
    <property type="entry name" value="PAL1 CELL MORPHOLOGY PROTEIN"/>
    <property type="match status" value="1"/>
</dbReference>
<protein>
    <recommendedName>
        <fullName evidence="4">Pal1 cell morphology protein</fullName>
    </recommendedName>
</protein>
<feature type="compositionally biased region" description="Polar residues" evidence="1">
    <location>
        <begin position="61"/>
        <end position="72"/>
    </location>
</feature>